<organism evidence="3 4">
    <name type="scientific">Pseudocercospora eumusae</name>
    <dbReference type="NCBI Taxonomy" id="321146"/>
    <lineage>
        <taxon>Eukaryota</taxon>
        <taxon>Fungi</taxon>
        <taxon>Dikarya</taxon>
        <taxon>Ascomycota</taxon>
        <taxon>Pezizomycotina</taxon>
        <taxon>Dothideomycetes</taxon>
        <taxon>Dothideomycetidae</taxon>
        <taxon>Mycosphaerellales</taxon>
        <taxon>Mycosphaerellaceae</taxon>
        <taxon>Pseudocercospora</taxon>
    </lineage>
</organism>
<evidence type="ECO:0000313" key="4">
    <source>
        <dbReference type="Proteomes" id="UP000070133"/>
    </source>
</evidence>
<keyword evidence="4" id="KW-1185">Reference proteome</keyword>
<feature type="chain" id="PRO_5007806600" description="Lipocalin-like domain-containing protein" evidence="1">
    <location>
        <begin position="22"/>
        <end position="198"/>
    </location>
</feature>
<evidence type="ECO:0000259" key="2">
    <source>
        <dbReference type="Pfam" id="PF13924"/>
    </source>
</evidence>
<proteinExistence type="predicted"/>
<protein>
    <recommendedName>
        <fullName evidence="2">Lipocalin-like domain-containing protein</fullName>
    </recommendedName>
</protein>
<name>A0A139HKJ5_9PEZI</name>
<dbReference type="EMBL" id="LFZN01000035">
    <property type="protein sequence ID" value="KXT02960.1"/>
    <property type="molecule type" value="Genomic_DNA"/>
</dbReference>
<feature type="domain" description="Lipocalin-like" evidence="2">
    <location>
        <begin position="48"/>
        <end position="197"/>
    </location>
</feature>
<evidence type="ECO:0000313" key="3">
    <source>
        <dbReference type="EMBL" id="KXT02960.1"/>
    </source>
</evidence>
<dbReference type="InterPro" id="IPR024311">
    <property type="entry name" value="Lipocalin-like"/>
</dbReference>
<gene>
    <name evidence="3" type="ORF">AC578_10615</name>
</gene>
<accession>A0A139HKJ5</accession>
<evidence type="ECO:0000256" key="1">
    <source>
        <dbReference type="SAM" id="SignalP"/>
    </source>
</evidence>
<reference evidence="3 4" key="1">
    <citation type="submission" date="2015-07" db="EMBL/GenBank/DDBJ databases">
        <title>Comparative genomics of the Sigatoka disease complex on banana suggests a link between parallel evolutionary changes in Pseudocercospora fijiensis and Pseudocercospora eumusae and increased virulence on the banana host.</title>
        <authorList>
            <person name="Chang T.-C."/>
            <person name="Salvucci A."/>
            <person name="Crous P.W."/>
            <person name="Stergiopoulos I."/>
        </authorList>
    </citation>
    <scope>NUCLEOTIDE SEQUENCE [LARGE SCALE GENOMIC DNA]</scope>
    <source>
        <strain evidence="3 4">CBS 114824</strain>
    </source>
</reference>
<keyword evidence="1" id="KW-0732">Signal</keyword>
<dbReference type="AlphaFoldDB" id="A0A139HKJ5"/>
<feature type="signal peptide" evidence="1">
    <location>
        <begin position="1"/>
        <end position="21"/>
    </location>
</feature>
<comment type="caution">
    <text evidence="3">The sequence shown here is derived from an EMBL/GenBank/DDBJ whole genome shotgun (WGS) entry which is preliminary data.</text>
</comment>
<dbReference type="Proteomes" id="UP000070133">
    <property type="component" value="Unassembled WGS sequence"/>
</dbReference>
<sequence length="198" mass="21873">MIQHILLLFASWLLLSTAVFAHPRLEKRGNGECENAYKDEEIFSALAGTYSLINTTTFRDGKQISNKGTPYGEHPVGIITYSASGWMSATITATEPELRPNLTFPFQPNDTDADWALVGKHSLGYAGPYQVSRELACPNTTYGQLFHGPLAVANVPSWQGTLQRRNYSVHSTVEGKLLRIGSDRGGGNTGELWWRKVD</sequence>
<dbReference type="Pfam" id="PF13924">
    <property type="entry name" value="Lipocalin_5"/>
    <property type="match status" value="1"/>
</dbReference>
<dbReference type="OrthoDB" id="20783at2759"/>